<dbReference type="InterPro" id="IPR036922">
    <property type="entry name" value="Rieske_2Fe-2S_sf"/>
</dbReference>
<dbReference type="RefSeq" id="WP_215608271.1">
    <property type="nucleotide sequence ID" value="NZ_JADOES010000010.1"/>
</dbReference>
<keyword evidence="8" id="KW-1185">Reference proteome</keyword>
<name>A0A947DEN6_9CYAN</name>
<proteinExistence type="predicted"/>
<evidence type="ECO:0000256" key="4">
    <source>
        <dbReference type="ARBA" id="ARBA00023004"/>
    </source>
</evidence>
<dbReference type="Pfam" id="PF00355">
    <property type="entry name" value="Rieske"/>
    <property type="match status" value="1"/>
</dbReference>
<protein>
    <submittedName>
        <fullName evidence="7">Aromatic ring-hydroxylating dioxygenase subunit alpha</fullName>
    </submittedName>
</protein>
<organism evidence="7 8">
    <name type="scientific">Leptothoe spongobia TAU-MAC 1115</name>
    <dbReference type="NCBI Taxonomy" id="1967444"/>
    <lineage>
        <taxon>Bacteria</taxon>
        <taxon>Bacillati</taxon>
        <taxon>Cyanobacteriota</taxon>
        <taxon>Cyanophyceae</taxon>
        <taxon>Nodosilineales</taxon>
        <taxon>Cymatolegaceae</taxon>
        <taxon>Leptothoe</taxon>
        <taxon>Leptothoe spongobia</taxon>
    </lineage>
</organism>
<keyword evidence="5" id="KW-0411">Iron-sulfur</keyword>
<sequence>MDAEKVGKSSRQYPRGCTFFEGDWDAIAPFWFPIAFSHDITDSPIAATLLDQRLVIWRTSQGISVANDLCIHRGVPMSMGHIDNDQLICKYHGFHYDASGNCTLIPANPQATISRRLCLKTYPVREAYGLVWTTLRGNGSDANLPQLPEWDEPDYQPILPDSIDINAAVGRQMEGFLDVAHFAWVHHQAFASRDNPVVPPYTVTPTAQGLRAEYTSTVSNFPKELQHRAPKDFEWLRIFDVFLPFAAILRVHFPEGGRLCILNAPSPISARQTRLFSPLCRNFDQDQPLEPVYEFNRQIFSEDKEVVEAQYPEDLPLDLRSEYHIPADKTSIAYRQGLAKLGLSKTYTA</sequence>
<keyword evidence="7" id="KW-0223">Dioxygenase</keyword>
<evidence type="ECO:0000313" key="7">
    <source>
        <dbReference type="EMBL" id="MBT9315198.1"/>
    </source>
</evidence>
<dbReference type="PROSITE" id="PS51296">
    <property type="entry name" value="RIESKE"/>
    <property type="match status" value="1"/>
</dbReference>
<evidence type="ECO:0000256" key="2">
    <source>
        <dbReference type="ARBA" id="ARBA00022723"/>
    </source>
</evidence>
<keyword evidence="3" id="KW-0560">Oxidoreductase</keyword>
<comment type="caution">
    <text evidence="7">The sequence shown here is derived from an EMBL/GenBank/DDBJ whole genome shotgun (WGS) entry which is preliminary data.</text>
</comment>
<dbReference type="AlphaFoldDB" id="A0A947DEN6"/>
<dbReference type="Gene3D" id="3.90.380.10">
    <property type="entry name" value="Naphthalene 1,2-dioxygenase Alpha Subunit, Chain A, domain 1"/>
    <property type="match status" value="1"/>
</dbReference>
<dbReference type="GO" id="GO:0051537">
    <property type="term" value="F:2 iron, 2 sulfur cluster binding"/>
    <property type="evidence" value="ECO:0007669"/>
    <property type="project" value="UniProtKB-KW"/>
</dbReference>
<dbReference type="Pfam" id="PF19112">
    <property type="entry name" value="VanA_C"/>
    <property type="match status" value="1"/>
</dbReference>
<keyword evidence="4" id="KW-0408">Iron</keyword>
<dbReference type="GO" id="GO:0016705">
    <property type="term" value="F:oxidoreductase activity, acting on paired donors, with incorporation or reduction of molecular oxygen"/>
    <property type="evidence" value="ECO:0007669"/>
    <property type="project" value="UniProtKB-ARBA"/>
</dbReference>
<accession>A0A947DEN6</accession>
<keyword evidence="1" id="KW-0001">2Fe-2S</keyword>
<reference evidence="7" key="1">
    <citation type="submission" date="2020-11" db="EMBL/GenBank/DDBJ databases">
        <authorList>
            <person name="Konstantinou D."/>
            <person name="Gkelis S."/>
            <person name="Popin R."/>
            <person name="Fewer D."/>
            <person name="Sivonen K."/>
        </authorList>
    </citation>
    <scope>NUCLEOTIDE SEQUENCE</scope>
    <source>
        <strain evidence="7">TAU-MAC 1115</strain>
    </source>
</reference>
<dbReference type="Gene3D" id="2.102.10.10">
    <property type="entry name" value="Rieske [2Fe-2S] iron-sulphur domain"/>
    <property type="match status" value="1"/>
</dbReference>
<evidence type="ECO:0000256" key="1">
    <source>
        <dbReference type="ARBA" id="ARBA00022714"/>
    </source>
</evidence>
<dbReference type="PANTHER" id="PTHR21266">
    <property type="entry name" value="IRON-SULFUR DOMAIN CONTAINING PROTEIN"/>
    <property type="match status" value="1"/>
</dbReference>
<dbReference type="InterPro" id="IPR044043">
    <property type="entry name" value="VanA_C_cat"/>
</dbReference>
<dbReference type="EMBL" id="JADOES010000010">
    <property type="protein sequence ID" value="MBT9315198.1"/>
    <property type="molecule type" value="Genomic_DNA"/>
</dbReference>
<gene>
    <name evidence="7" type="ORF">IXB50_07150</name>
</gene>
<dbReference type="GO" id="GO:0051213">
    <property type="term" value="F:dioxygenase activity"/>
    <property type="evidence" value="ECO:0007669"/>
    <property type="project" value="UniProtKB-KW"/>
</dbReference>
<dbReference type="GO" id="GO:0004497">
    <property type="term" value="F:monooxygenase activity"/>
    <property type="evidence" value="ECO:0007669"/>
    <property type="project" value="UniProtKB-ARBA"/>
</dbReference>
<evidence type="ECO:0000256" key="5">
    <source>
        <dbReference type="ARBA" id="ARBA00023014"/>
    </source>
</evidence>
<evidence type="ECO:0000259" key="6">
    <source>
        <dbReference type="PROSITE" id="PS51296"/>
    </source>
</evidence>
<dbReference type="InterPro" id="IPR017941">
    <property type="entry name" value="Rieske_2Fe-2S"/>
</dbReference>
<evidence type="ECO:0000256" key="3">
    <source>
        <dbReference type="ARBA" id="ARBA00023002"/>
    </source>
</evidence>
<dbReference type="SUPFAM" id="SSF55961">
    <property type="entry name" value="Bet v1-like"/>
    <property type="match status" value="1"/>
</dbReference>
<dbReference type="Proteomes" id="UP000717364">
    <property type="component" value="Unassembled WGS sequence"/>
</dbReference>
<dbReference type="SUPFAM" id="SSF50022">
    <property type="entry name" value="ISP domain"/>
    <property type="match status" value="1"/>
</dbReference>
<dbReference type="InterPro" id="IPR050584">
    <property type="entry name" value="Cholesterol_7-desaturase"/>
</dbReference>
<evidence type="ECO:0000313" key="8">
    <source>
        <dbReference type="Proteomes" id="UP000717364"/>
    </source>
</evidence>
<dbReference type="GO" id="GO:0046872">
    <property type="term" value="F:metal ion binding"/>
    <property type="evidence" value="ECO:0007669"/>
    <property type="project" value="UniProtKB-KW"/>
</dbReference>
<reference evidence="7" key="2">
    <citation type="journal article" date="2021" name="Mar. Drugs">
        <title>Genome Reduction and Secondary Metabolism of the Marine Sponge-Associated Cyanobacterium Leptothoe.</title>
        <authorList>
            <person name="Konstantinou D."/>
            <person name="Popin R.V."/>
            <person name="Fewer D.P."/>
            <person name="Sivonen K."/>
            <person name="Gkelis S."/>
        </authorList>
    </citation>
    <scope>NUCLEOTIDE SEQUENCE</scope>
    <source>
        <strain evidence="7">TAU-MAC 1115</strain>
    </source>
</reference>
<feature type="domain" description="Rieske" evidence="6">
    <location>
        <begin position="31"/>
        <end position="133"/>
    </location>
</feature>
<keyword evidence="2" id="KW-0479">Metal-binding</keyword>
<dbReference type="PANTHER" id="PTHR21266:SF57">
    <property type="entry name" value="3-CHLOROBENZOATE-3,4-DIOXYGENASE"/>
    <property type="match status" value="1"/>
</dbReference>